<keyword evidence="2" id="KW-1185">Reference proteome</keyword>
<dbReference type="Pfam" id="PF14223">
    <property type="entry name" value="Retrotran_gag_2"/>
    <property type="match status" value="1"/>
</dbReference>
<proteinExistence type="predicted"/>
<organism evidence="1 2">
    <name type="scientific">Gossypium stocksii</name>
    <dbReference type="NCBI Taxonomy" id="47602"/>
    <lineage>
        <taxon>Eukaryota</taxon>
        <taxon>Viridiplantae</taxon>
        <taxon>Streptophyta</taxon>
        <taxon>Embryophyta</taxon>
        <taxon>Tracheophyta</taxon>
        <taxon>Spermatophyta</taxon>
        <taxon>Magnoliopsida</taxon>
        <taxon>eudicotyledons</taxon>
        <taxon>Gunneridae</taxon>
        <taxon>Pentapetalae</taxon>
        <taxon>rosids</taxon>
        <taxon>malvids</taxon>
        <taxon>Malvales</taxon>
        <taxon>Malvaceae</taxon>
        <taxon>Malvoideae</taxon>
        <taxon>Gossypium</taxon>
    </lineage>
</organism>
<accession>A0A9D4AIL1</accession>
<name>A0A9D4AIL1_9ROSI</name>
<dbReference type="EMBL" id="JAIQCV010000002">
    <property type="protein sequence ID" value="KAH1121581.1"/>
    <property type="molecule type" value="Genomic_DNA"/>
</dbReference>
<dbReference type="PANTHER" id="PTHR34676:SF8">
    <property type="entry name" value="TRANSMEMBRANE PROTEIN"/>
    <property type="match status" value="1"/>
</dbReference>
<evidence type="ECO:0000313" key="1">
    <source>
        <dbReference type="EMBL" id="KAH1121581.1"/>
    </source>
</evidence>
<dbReference type="OrthoDB" id="1214249at2759"/>
<reference evidence="1 2" key="1">
    <citation type="journal article" date="2021" name="Plant Biotechnol. J.">
        <title>Multi-omics assisted identification of the key and species-specific regulatory components of drought-tolerant mechanisms in Gossypium stocksii.</title>
        <authorList>
            <person name="Yu D."/>
            <person name="Ke L."/>
            <person name="Zhang D."/>
            <person name="Wu Y."/>
            <person name="Sun Y."/>
            <person name="Mei J."/>
            <person name="Sun J."/>
            <person name="Sun Y."/>
        </authorList>
    </citation>
    <scope>NUCLEOTIDE SEQUENCE [LARGE SCALE GENOMIC DNA]</scope>
    <source>
        <strain evidence="2">cv. E1</strain>
        <tissue evidence="1">Leaf</tissue>
    </source>
</reference>
<protein>
    <submittedName>
        <fullName evidence="1">Uncharacterized protein</fullName>
    </submittedName>
</protein>
<sequence length="93" mass="10997">MYTLFFPLGPEDYSRVPSCSNFKEIWNKLEFTHEGTSQVKKLKVGILTLNYGTFKIKPKENIKAMFDRFKIIINGLKSYRKTYLNEEVVRKIL</sequence>
<comment type="caution">
    <text evidence="1">The sequence shown here is derived from an EMBL/GenBank/DDBJ whole genome shotgun (WGS) entry which is preliminary data.</text>
</comment>
<gene>
    <name evidence="1" type="ORF">J1N35_004741</name>
</gene>
<dbReference type="Proteomes" id="UP000828251">
    <property type="component" value="Unassembled WGS sequence"/>
</dbReference>
<evidence type="ECO:0000313" key="2">
    <source>
        <dbReference type="Proteomes" id="UP000828251"/>
    </source>
</evidence>
<dbReference type="AlphaFoldDB" id="A0A9D4AIL1"/>
<dbReference type="PANTHER" id="PTHR34676">
    <property type="entry name" value="DUF4219 DOMAIN-CONTAINING PROTEIN-RELATED"/>
    <property type="match status" value="1"/>
</dbReference>